<dbReference type="Pfam" id="PF00908">
    <property type="entry name" value="dTDP_sugar_isom"/>
    <property type="match status" value="1"/>
</dbReference>
<dbReference type="InterPro" id="IPR014710">
    <property type="entry name" value="RmlC-like_jellyroll"/>
</dbReference>
<dbReference type="PANTHER" id="PTHR21047">
    <property type="entry name" value="DTDP-6-DEOXY-D-GLUCOSE-3,5 EPIMERASE"/>
    <property type="match status" value="1"/>
</dbReference>
<dbReference type="Proteomes" id="UP001596175">
    <property type="component" value="Unassembled WGS sequence"/>
</dbReference>
<comment type="caution">
    <text evidence="2">The sequence shown here is derived from an EMBL/GenBank/DDBJ whole genome shotgun (WGS) entry which is preliminary data.</text>
</comment>
<organism evidence="2 3">
    <name type="scientific">Actinomycetospora rhizophila</name>
    <dbReference type="NCBI Taxonomy" id="1416876"/>
    <lineage>
        <taxon>Bacteria</taxon>
        <taxon>Bacillati</taxon>
        <taxon>Actinomycetota</taxon>
        <taxon>Actinomycetes</taxon>
        <taxon>Pseudonocardiales</taxon>
        <taxon>Pseudonocardiaceae</taxon>
        <taxon>Actinomycetospora</taxon>
    </lineage>
</organism>
<accession>A0ABV9ZRB8</accession>
<comment type="similarity">
    <text evidence="1">Belongs to the dTDP-4-dehydrorhamnose 3,5-epimerase family.</text>
</comment>
<keyword evidence="3" id="KW-1185">Reference proteome</keyword>
<protein>
    <submittedName>
        <fullName evidence="2">dTDP-4-dehydrorhamnose 3,5-epimerase family protein</fullName>
    </submittedName>
</protein>
<name>A0ABV9ZRB8_9PSEU</name>
<evidence type="ECO:0000313" key="3">
    <source>
        <dbReference type="Proteomes" id="UP001596175"/>
    </source>
</evidence>
<dbReference type="SUPFAM" id="SSF51182">
    <property type="entry name" value="RmlC-like cupins"/>
    <property type="match status" value="1"/>
</dbReference>
<dbReference type="RefSeq" id="WP_378024123.1">
    <property type="nucleotide sequence ID" value="NZ_JBHSKG010000019.1"/>
</dbReference>
<dbReference type="InterPro" id="IPR011051">
    <property type="entry name" value="RmlC_Cupin_sf"/>
</dbReference>
<dbReference type="PANTHER" id="PTHR21047:SF2">
    <property type="entry name" value="THYMIDINE DIPHOSPHO-4-KETO-RHAMNOSE 3,5-EPIMERASE"/>
    <property type="match status" value="1"/>
</dbReference>
<gene>
    <name evidence="2" type="ORF">ACFPK1_27395</name>
</gene>
<reference evidence="3" key="1">
    <citation type="journal article" date="2019" name="Int. J. Syst. Evol. Microbiol.">
        <title>The Global Catalogue of Microorganisms (GCM) 10K type strain sequencing project: providing services to taxonomists for standard genome sequencing and annotation.</title>
        <authorList>
            <consortium name="The Broad Institute Genomics Platform"/>
            <consortium name="The Broad Institute Genome Sequencing Center for Infectious Disease"/>
            <person name="Wu L."/>
            <person name="Ma J."/>
        </authorList>
    </citation>
    <scope>NUCLEOTIDE SEQUENCE [LARGE SCALE GENOMIC DNA]</scope>
    <source>
        <strain evidence="3">XZYJ18</strain>
    </source>
</reference>
<dbReference type="InterPro" id="IPR000888">
    <property type="entry name" value="RmlC-like"/>
</dbReference>
<dbReference type="CDD" id="cd00438">
    <property type="entry name" value="cupin_RmlC"/>
    <property type="match status" value="1"/>
</dbReference>
<evidence type="ECO:0000313" key="2">
    <source>
        <dbReference type="EMBL" id="MFC5141989.1"/>
    </source>
</evidence>
<dbReference type="Gene3D" id="2.60.120.10">
    <property type="entry name" value="Jelly Rolls"/>
    <property type="match status" value="1"/>
</dbReference>
<proteinExistence type="inferred from homology"/>
<dbReference type="EMBL" id="JBHSKG010000019">
    <property type="protein sequence ID" value="MFC5141989.1"/>
    <property type="molecule type" value="Genomic_DNA"/>
</dbReference>
<evidence type="ECO:0000256" key="1">
    <source>
        <dbReference type="ARBA" id="ARBA00010154"/>
    </source>
</evidence>
<sequence>MQARELQVPGAWLFTPPIFADSRGAFTAPFQADAFREAVGHPFKLAQANTSFSRRGVLRGIHYADVPPGQAKYVQCVSGSLLDVIVDIRVGSKTFGQWDAVVLDPKTMSATYLSEGLGHAFLALEDDTVASYLCSTPYNPGAEHGVSPLDPALGLPWGQYVASSDLVLSEKDRAAPTLTEASEVGALPTIDACRARISDLRA</sequence>